<comment type="pathway">
    <text evidence="2">Cofactor biosynthesis; tetrahydrofolate biosynthesis; 4-aminobenzoate from chorismate: step 1/2.</text>
</comment>
<accession>A0A6A6PF28</accession>
<dbReference type="InterPro" id="IPR017926">
    <property type="entry name" value="GATASE"/>
</dbReference>
<evidence type="ECO:0000259" key="13">
    <source>
        <dbReference type="Pfam" id="PF04715"/>
    </source>
</evidence>
<dbReference type="CDD" id="cd01743">
    <property type="entry name" value="GATase1_Anthranilate_Synthase"/>
    <property type="match status" value="1"/>
</dbReference>
<dbReference type="Pfam" id="PF00117">
    <property type="entry name" value="GATase"/>
    <property type="match status" value="1"/>
</dbReference>
<dbReference type="Gene3D" id="3.40.50.880">
    <property type="match status" value="1"/>
</dbReference>
<dbReference type="GO" id="GO:0005737">
    <property type="term" value="C:cytoplasm"/>
    <property type="evidence" value="ECO:0007669"/>
    <property type="project" value="TreeGrafter"/>
</dbReference>
<sequence>MPAATSTQAQNAIPRILFIDAYDSFANNIIAFLEAQIPCAVTRIRIDDARFSSSPPQKFQRYLRRFAAVVAGPGPGTALDAADVGLISRLWDLEGDDVLPVLGICLGFQSLARACGARIERLREPRHGLITRVAHCERSIFGGTELDVWATQYHSLQARIGHYCQWQEREKEQCGSGPGGLPEEGLWSPSTQCPDLIPLAWDFDKYNGAVLMSVKHAAKPFWGVQYHPESVCTNEAGGTIIRNWWRESQAWQKSSGMPSRSQRTPSLNVKGGYLHPTVLNLTTTDLILLQSGTTPTGAPLHPETGKCSIIGLLHPSDTLRLYYYQSSRTLDVVHGRRVVIQDAKAPQIWDLLSGLVAALKVDQGPRESPFWGGLMGFVSYEAGLATIGVEPAKAKQRRPDMCFAFVTRSVVLDHAKKVAWVQGLRDADAEWAADTAAQLAALDQRAETAHASKGPSEEVSADVDPKAYYTSPYAPTYMAQVAACQSHIRAGSSYELCLTGPTKVYLPRRSLPPPTPSAPTATNPWRLYERLHRTNPAPFSAYLSLTHPTRPDSSLHVLSSSPERFVRVTREGDAMFRPIKGTVAKRPGVTRQDAERVLNSDKERAENLMIVDLIRHDLGGVDGKGVWVEKLMGVEEYETVYQLVSVIRGQLGAPASPDADADPAVPATDAATPPPRQHAPPSPRPSIYASPAVALLAATLPPGSMTGAPKKRSCELLTRLERDRPRGVYSGVLGYLDVGGGADFSVVIRTAWQWGRGEGDDEGGAEFDRWEVAAGGAITALSEEEAEFEEMRGKAEVVVRGLGVDTRNWRRDRDEREVA</sequence>
<proteinExistence type="inferred from homology"/>
<evidence type="ECO:0000256" key="1">
    <source>
        <dbReference type="ARBA" id="ARBA00001000"/>
    </source>
</evidence>
<dbReference type="Pfam" id="PF00425">
    <property type="entry name" value="Chorismate_bind"/>
    <property type="match status" value="2"/>
</dbReference>
<dbReference type="OrthoDB" id="64220at2759"/>
<dbReference type="InterPro" id="IPR029062">
    <property type="entry name" value="Class_I_gatase-like"/>
</dbReference>
<dbReference type="GO" id="GO:0046820">
    <property type="term" value="F:4-amino-4-deoxychorismate synthase activity"/>
    <property type="evidence" value="ECO:0007669"/>
    <property type="project" value="UniProtKB-EC"/>
</dbReference>
<evidence type="ECO:0000256" key="9">
    <source>
        <dbReference type="ARBA" id="ARBA00031904"/>
    </source>
</evidence>
<dbReference type="InterPro" id="IPR006221">
    <property type="entry name" value="TrpG/PapA_dom"/>
</dbReference>
<dbReference type="GO" id="GO:0046654">
    <property type="term" value="P:tetrahydrofolate biosynthetic process"/>
    <property type="evidence" value="ECO:0007669"/>
    <property type="project" value="UniProtKB-UniPathway"/>
</dbReference>
<evidence type="ECO:0000256" key="10">
    <source>
        <dbReference type="SAM" id="MobiDB-lite"/>
    </source>
</evidence>
<evidence type="ECO:0000259" key="11">
    <source>
        <dbReference type="Pfam" id="PF00117"/>
    </source>
</evidence>
<dbReference type="PANTHER" id="PTHR11236:SF18">
    <property type="entry name" value="AMINODEOXYCHORISMATE SYNTHASE"/>
    <property type="match status" value="1"/>
</dbReference>
<keyword evidence="15" id="KW-1185">Reference proteome</keyword>
<dbReference type="UniPathway" id="UPA00077">
    <property type="reaction ID" value="UER00149"/>
</dbReference>
<dbReference type="PRINTS" id="PR00097">
    <property type="entry name" value="ANTSNTHASEII"/>
</dbReference>
<gene>
    <name evidence="14" type="ORF">BDY21DRAFT_277491</name>
</gene>
<comment type="catalytic activity">
    <reaction evidence="1">
        <text>chorismate + L-glutamine = 4-amino-4-deoxychorismate + L-glutamate</text>
        <dbReference type="Rhea" id="RHEA:11672"/>
        <dbReference type="ChEBI" id="CHEBI:29748"/>
        <dbReference type="ChEBI" id="CHEBI:29985"/>
        <dbReference type="ChEBI" id="CHEBI:58359"/>
        <dbReference type="ChEBI" id="CHEBI:58406"/>
        <dbReference type="EC" id="2.6.1.85"/>
    </reaction>
</comment>
<feature type="compositionally biased region" description="Pro residues" evidence="10">
    <location>
        <begin position="672"/>
        <end position="684"/>
    </location>
</feature>
<organism evidence="14 15">
    <name type="scientific">Lineolata rhizophorae</name>
    <dbReference type="NCBI Taxonomy" id="578093"/>
    <lineage>
        <taxon>Eukaryota</taxon>
        <taxon>Fungi</taxon>
        <taxon>Dikarya</taxon>
        <taxon>Ascomycota</taxon>
        <taxon>Pezizomycotina</taxon>
        <taxon>Dothideomycetes</taxon>
        <taxon>Dothideomycetes incertae sedis</taxon>
        <taxon>Lineolatales</taxon>
        <taxon>Lineolataceae</taxon>
        <taxon>Lineolata</taxon>
    </lineage>
</organism>
<dbReference type="InterPro" id="IPR005801">
    <property type="entry name" value="ADC_synthase"/>
</dbReference>
<evidence type="ECO:0000256" key="3">
    <source>
        <dbReference type="ARBA" id="ARBA00005970"/>
    </source>
</evidence>
<evidence type="ECO:0000256" key="7">
    <source>
        <dbReference type="ARBA" id="ARBA00022962"/>
    </source>
</evidence>
<evidence type="ECO:0000313" key="15">
    <source>
        <dbReference type="Proteomes" id="UP000799766"/>
    </source>
</evidence>
<dbReference type="InterPro" id="IPR006805">
    <property type="entry name" value="Anth_synth_I_N"/>
</dbReference>
<dbReference type="AlphaFoldDB" id="A0A6A6PF28"/>
<dbReference type="PROSITE" id="PS51273">
    <property type="entry name" value="GATASE_TYPE_1"/>
    <property type="match status" value="1"/>
</dbReference>
<dbReference type="EC" id="2.6.1.85" evidence="4"/>
<feature type="region of interest" description="Disordered" evidence="10">
    <location>
        <begin position="653"/>
        <end position="686"/>
    </location>
</feature>
<protein>
    <recommendedName>
        <fullName evidence="4">aminodeoxychorismate synthase</fullName>
        <ecNumber evidence="4">2.6.1.85</ecNumber>
    </recommendedName>
    <alternativeName>
        <fullName evidence="8">Para-aminobenzoate synthase</fullName>
    </alternativeName>
    <alternativeName>
        <fullName evidence="9">p-aminobenzoic acid synthase</fullName>
    </alternativeName>
</protein>
<dbReference type="EMBL" id="MU001670">
    <property type="protein sequence ID" value="KAF2462329.1"/>
    <property type="molecule type" value="Genomic_DNA"/>
</dbReference>
<name>A0A6A6PF28_9PEZI</name>
<comment type="similarity">
    <text evidence="3">In the C-terminal section; belongs to the anthranilate synthase component I family.</text>
</comment>
<evidence type="ECO:0000256" key="6">
    <source>
        <dbReference type="ARBA" id="ARBA00022909"/>
    </source>
</evidence>
<reference evidence="14" key="1">
    <citation type="journal article" date="2020" name="Stud. Mycol.">
        <title>101 Dothideomycetes genomes: a test case for predicting lifestyles and emergence of pathogens.</title>
        <authorList>
            <person name="Haridas S."/>
            <person name="Albert R."/>
            <person name="Binder M."/>
            <person name="Bloem J."/>
            <person name="Labutti K."/>
            <person name="Salamov A."/>
            <person name="Andreopoulos B."/>
            <person name="Baker S."/>
            <person name="Barry K."/>
            <person name="Bills G."/>
            <person name="Bluhm B."/>
            <person name="Cannon C."/>
            <person name="Castanera R."/>
            <person name="Culley D."/>
            <person name="Daum C."/>
            <person name="Ezra D."/>
            <person name="Gonzalez J."/>
            <person name="Henrissat B."/>
            <person name="Kuo A."/>
            <person name="Liang C."/>
            <person name="Lipzen A."/>
            <person name="Lutzoni F."/>
            <person name="Magnuson J."/>
            <person name="Mondo S."/>
            <person name="Nolan M."/>
            <person name="Ohm R."/>
            <person name="Pangilinan J."/>
            <person name="Park H.-J."/>
            <person name="Ramirez L."/>
            <person name="Alfaro M."/>
            <person name="Sun H."/>
            <person name="Tritt A."/>
            <person name="Yoshinaga Y."/>
            <person name="Zwiers L.-H."/>
            <person name="Turgeon B."/>
            <person name="Goodwin S."/>
            <person name="Spatafora J."/>
            <person name="Crous P."/>
            <person name="Grigoriev I."/>
        </authorList>
    </citation>
    <scope>NUCLEOTIDE SEQUENCE</scope>
    <source>
        <strain evidence="14">ATCC 16933</strain>
    </source>
</reference>
<keyword evidence="6" id="KW-0289">Folate biosynthesis</keyword>
<dbReference type="SUPFAM" id="SSF52317">
    <property type="entry name" value="Class I glutamine amidotransferase-like"/>
    <property type="match status" value="1"/>
</dbReference>
<dbReference type="InterPro" id="IPR019999">
    <property type="entry name" value="Anth_synth_I-like"/>
</dbReference>
<evidence type="ECO:0000256" key="5">
    <source>
        <dbReference type="ARBA" id="ARBA00022679"/>
    </source>
</evidence>
<evidence type="ECO:0000256" key="2">
    <source>
        <dbReference type="ARBA" id="ARBA00005009"/>
    </source>
</evidence>
<dbReference type="Gene3D" id="3.60.120.10">
    <property type="entry name" value="Anthranilate synthase"/>
    <property type="match status" value="1"/>
</dbReference>
<keyword evidence="7" id="KW-0315">Glutamine amidotransferase</keyword>
<dbReference type="GO" id="GO:0008153">
    <property type="term" value="P:4-aminobenzoate biosynthetic process"/>
    <property type="evidence" value="ECO:0007669"/>
    <property type="project" value="TreeGrafter"/>
</dbReference>
<dbReference type="GO" id="GO:0000162">
    <property type="term" value="P:L-tryptophan biosynthetic process"/>
    <property type="evidence" value="ECO:0007669"/>
    <property type="project" value="TreeGrafter"/>
</dbReference>
<feature type="domain" description="Glutamine amidotransferase" evidence="11">
    <location>
        <begin position="18"/>
        <end position="158"/>
    </location>
</feature>
<feature type="domain" description="Chorismate-utilising enzyme C-terminal" evidence="12">
    <location>
        <begin position="692"/>
        <end position="794"/>
    </location>
</feature>
<evidence type="ECO:0000313" key="14">
    <source>
        <dbReference type="EMBL" id="KAF2462329.1"/>
    </source>
</evidence>
<dbReference type="SUPFAM" id="SSF56322">
    <property type="entry name" value="ADC synthase"/>
    <property type="match status" value="1"/>
</dbReference>
<dbReference type="InterPro" id="IPR015890">
    <property type="entry name" value="Chorismate_C"/>
</dbReference>
<feature type="domain" description="Anthranilate synthase component I N-terminal" evidence="13">
    <location>
        <begin position="286"/>
        <end position="418"/>
    </location>
</feature>
<dbReference type="PANTHER" id="PTHR11236">
    <property type="entry name" value="AMINOBENZOATE/ANTHRANILATE SYNTHASE"/>
    <property type="match status" value="1"/>
</dbReference>
<feature type="compositionally biased region" description="Low complexity" evidence="10">
    <location>
        <begin position="653"/>
        <end position="671"/>
    </location>
</feature>
<evidence type="ECO:0000259" key="12">
    <source>
        <dbReference type="Pfam" id="PF00425"/>
    </source>
</evidence>
<dbReference type="Proteomes" id="UP000799766">
    <property type="component" value="Unassembled WGS sequence"/>
</dbReference>
<dbReference type="Pfam" id="PF04715">
    <property type="entry name" value="Anth_synt_I_N"/>
    <property type="match status" value="1"/>
</dbReference>
<evidence type="ECO:0000256" key="8">
    <source>
        <dbReference type="ARBA" id="ARBA00031329"/>
    </source>
</evidence>
<evidence type="ECO:0000256" key="4">
    <source>
        <dbReference type="ARBA" id="ARBA00013139"/>
    </source>
</evidence>
<dbReference type="GO" id="GO:0046656">
    <property type="term" value="P:folic acid biosynthetic process"/>
    <property type="evidence" value="ECO:0007669"/>
    <property type="project" value="UniProtKB-KW"/>
</dbReference>
<feature type="domain" description="Chorismate-utilising enzyme C-terminal" evidence="12">
    <location>
        <begin position="476"/>
        <end position="679"/>
    </location>
</feature>
<keyword evidence="5" id="KW-0808">Transferase</keyword>